<dbReference type="EMBL" id="BFIH01000079">
    <property type="protein sequence ID" value="GCO44444.1"/>
    <property type="molecule type" value="Genomic_DNA"/>
</dbReference>
<dbReference type="Pfam" id="PF25601">
    <property type="entry name" value="AAA_lid_14"/>
    <property type="match status" value="1"/>
</dbReference>
<dbReference type="PROSITE" id="PS50045">
    <property type="entry name" value="SIGMA54_INTERACT_4"/>
    <property type="match status" value="1"/>
</dbReference>
<keyword evidence="3" id="KW-0902">Two-component regulatory system</keyword>
<keyword evidence="2" id="KW-0067">ATP-binding</keyword>
<dbReference type="CDD" id="cd00009">
    <property type="entry name" value="AAA"/>
    <property type="match status" value="1"/>
</dbReference>
<dbReference type="InterPro" id="IPR002078">
    <property type="entry name" value="Sigma_54_int"/>
</dbReference>
<dbReference type="InterPro" id="IPR029016">
    <property type="entry name" value="GAF-like_dom_sf"/>
</dbReference>
<keyword evidence="1" id="KW-0547">Nucleotide-binding</keyword>
<gene>
    <name evidence="8" type="primary">hyfR</name>
    <name evidence="8" type="ORF">ExPECSC038_04484</name>
</gene>
<accession>A0A236F182</accession>
<keyword evidence="6" id="KW-0010">Activator</keyword>
<dbReference type="GO" id="GO:0005524">
    <property type="term" value="F:ATP binding"/>
    <property type="evidence" value="ECO:0007669"/>
    <property type="project" value="UniProtKB-KW"/>
</dbReference>
<dbReference type="InterPro" id="IPR027417">
    <property type="entry name" value="P-loop_NTPase"/>
</dbReference>
<keyword evidence="5" id="KW-0238">DNA-binding</keyword>
<dbReference type="Gene3D" id="1.10.8.60">
    <property type="match status" value="1"/>
</dbReference>
<evidence type="ECO:0000256" key="1">
    <source>
        <dbReference type="ARBA" id="ARBA00022741"/>
    </source>
</evidence>
<dbReference type="InterPro" id="IPR025662">
    <property type="entry name" value="Sigma_54_int_dom_ATP-bd_1"/>
</dbReference>
<evidence type="ECO:0000256" key="2">
    <source>
        <dbReference type="ARBA" id="ARBA00022840"/>
    </source>
</evidence>
<dbReference type="PANTHER" id="PTHR32071">
    <property type="entry name" value="TRANSCRIPTIONAL REGULATORY PROTEIN"/>
    <property type="match status" value="1"/>
</dbReference>
<evidence type="ECO:0000256" key="4">
    <source>
        <dbReference type="ARBA" id="ARBA00023015"/>
    </source>
</evidence>
<organism evidence="8 9">
    <name type="scientific">Escherichia coli</name>
    <dbReference type="NCBI Taxonomy" id="562"/>
    <lineage>
        <taxon>Bacteria</taxon>
        <taxon>Pseudomonadati</taxon>
        <taxon>Pseudomonadota</taxon>
        <taxon>Gammaproteobacteria</taxon>
        <taxon>Enterobacterales</taxon>
        <taxon>Enterobacteriaceae</taxon>
        <taxon>Escherichia</taxon>
    </lineage>
</organism>
<dbReference type="InterPro" id="IPR058031">
    <property type="entry name" value="AAA_lid_NorR"/>
</dbReference>
<dbReference type="GO" id="GO:0000160">
    <property type="term" value="P:phosphorelay signal transduction system"/>
    <property type="evidence" value="ECO:0007669"/>
    <property type="project" value="UniProtKB-KW"/>
</dbReference>
<keyword evidence="7" id="KW-0804">Transcription</keyword>
<dbReference type="PANTHER" id="PTHR32071:SF123">
    <property type="entry name" value="DNA-BINDING TRANSCRIPTIONAL ACTIVATOR HYFR-RELATED"/>
    <property type="match status" value="1"/>
</dbReference>
<evidence type="ECO:0000256" key="5">
    <source>
        <dbReference type="ARBA" id="ARBA00023125"/>
    </source>
</evidence>
<keyword evidence="4" id="KW-0805">Transcription regulation</keyword>
<dbReference type="GO" id="GO:0003677">
    <property type="term" value="F:DNA binding"/>
    <property type="evidence" value="ECO:0007669"/>
    <property type="project" value="UniProtKB-KW"/>
</dbReference>
<evidence type="ECO:0000256" key="6">
    <source>
        <dbReference type="ARBA" id="ARBA00023159"/>
    </source>
</evidence>
<dbReference type="AlphaFoldDB" id="A0A236F182"/>
<evidence type="ECO:0000256" key="3">
    <source>
        <dbReference type="ARBA" id="ARBA00023012"/>
    </source>
</evidence>
<dbReference type="FunFam" id="1.10.8.60:FF:000014">
    <property type="entry name" value="DNA-binding transcriptional regulator NtrC"/>
    <property type="match status" value="1"/>
</dbReference>
<dbReference type="Pfam" id="PF01590">
    <property type="entry name" value="GAF"/>
    <property type="match status" value="1"/>
</dbReference>
<dbReference type="InterPro" id="IPR003593">
    <property type="entry name" value="AAA+_ATPase"/>
</dbReference>
<dbReference type="Gene3D" id="3.30.450.40">
    <property type="match status" value="1"/>
</dbReference>
<proteinExistence type="predicted"/>
<dbReference type="PROSITE" id="PS00675">
    <property type="entry name" value="SIGMA54_INTERACT_1"/>
    <property type="match status" value="1"/>
</dbReference>
<dbReference type="Gene3D" id="3.40.50.300">
    <property type="entry name" value="P-loop containing nucleotide triphosphate hydrolases"/>
    <property type="match status" value="1"/>
</dbReference>
<reference evidence="8 9" key="1">
    <citation type="submission" date="2018-04" db="EMBL/GenBank/DDBJ databases">
        <title>Large scale genomics of bovine and human commensal E. coli to reveal the emerging process of EHEC.</title>
        <authorList>
            <person name="Arimizu Y."/>
            <person name="Ogura Y."/>
        </authorList>
    </citation>
    <scope>NUCLEOTIDE SEQUENCE [LARGE SCALE GENOMIC DNA]</scope>
    <source>
        <strain evidence="8 9">ECSC038</strain>
    </source>
</reference>
<dbReference type="PROSITE" id="PS00688">
    <property type="entry name" value="SIGMA54_INTERACT_3"/>
    <property type="match status" value="1"/>
</dbReference>
<dbReference type="SUPFAM" id="SSF55781">
    <property type="entry name" value="GAF domain-like"/>
    <property type="match status" value="1"/>
</dbReference>
<dbReference type="Gene3D" id="1.10.10.60">
    <property type="entry name" value="Homeodomain-like"/>
    <property type="match status" value="1"/>
</dbReference>
<dbReference type="RefSeq" id="WP_001251553.1">
    <property type="nucleotide sequence ID" value="NZ_BDRW01000010.1"/>
</dbReference>
<evidence type="ECO:0000256" key="7">
    <source>
        <dbReference type="ARBA" id="ARBA00023163"/>
    </source>
</evidence>
<sequence>MAMSDEAMFAPPQGITIEAVNGMLAERLAQKHGKASLLRAFIPLPPPFSPVQLIELHVLKSNFYYRYHDDGSDVTATTKYQGEMVDYSRHAVLLGSSGMAELRFIRTHGSRFTPQDCTLFNWLAHIITPVLQSWLNDEEQQVALRLLEKDRDHHRVLVDITNAVLSHLDLDNLIADVAREIHHFFGLASVSMVLGDHRKNEKFSLWCSDLSASHCACLPRNMAGDSVLLTQTLQTRQPTLTHRADDLFLWQRDPLLHLLASNGCESALLIPLTFGNHTPGALLLAHTSSTLFSEENCQLLQHIADRIAIAVGNADAWRSMTDLQESLQQENHQLSEQLLSNLGVGDIIYQSQAMEDLLQQVDIVAKSDSTVLICGETGTGKEVIARAIHQLSPRRDKPLVKINCAAIPASLLESELFGHDKGAFTGAINTHRGRFEIADGGTLFLDEIGDLPLELQPKLLRVLQEREIERLGGSRTIPVNVRVIAATNRDLWQMVEDRQFRSDLFYRLNVFPLELPPLRDRPEDIPLLAKHFTQKMARHMNRAIDAIPTEALRQLMSWDWPGNVRELENVIERAVLLTRGNSLNLHLNVRQSRLLPTLNEDSALRSSMAQLLHPTTPENDEEERQRIVQVLRETNGIVAGPRGAATRLGMKRTTLLSRMQRLGISVREVL</sequence>
<evidence type="ECO:0000313" key="8">
    <source>
        <dbReference type="EMBL" id="GCO44444.1"/>
    </source>
</evidence>
<dbReference type="InterPro" id="IPR025943">
    <property type="entry name" value="Sigma_54_int_dom_ATP-bd_2"/>
</dbReference>
<dbReference type="InterPro" id="IPR009057">
    <property type="entry name" value="Homeodomain-like_sf"/>
</dbReference>
<dbReference type="SMART" id="SM00065">
    <property type="entry name" value="GAF"/>
    <property type="match status" value="1"/>
</dbReference>
<dbReference type="SMART" id="SM00382">
    <property type="entry name" value="AAA"/>
    <property type="match status" value="1"/>
</dbReference>
<name>A0A236F182_ECOLX</name>
<dbReference type="InterPro" id="IPR025944">
    <property type="entry name" value="Sigma_54_int_dom_CS"/>
</dbReference>
<protein>
    <submittedName>
        <fullName evidence="8">Transcriptional activator HyfR</fullName>
    </submittedName>
</protein>
<dbReference type="Pfam" id="PF00158">
    <property type="entry name" value="Sigma54_activat"/>
    <property type="match status" value="1"/>
</dbReference>
<comment type="caution">
    <text evidence="8">The sequence shown here is derived from an EMBL/GenBank/DDBJ whole genome shotgun (WGS) entry which is preliminary data.</text>
</comment>
<dbReference type="SUPFAM" id="SSF52540">
    <property type="entry name" value="P-loop containing nucleoside triphosphate hydrolases"/>
    <property type="match status" value="1"/>
</dbReference>
<dbReference type="InterPro" id="IPR003018">
    <property type="entry name" value="GAF"/>
</dbReference>
<dbReference type="SUPFAM" id="SSF46689">
    <property type="entry name" value="Homeodomain-like"/>
    <property type="match status" value="1"/>
</dbReference>
<evidence type="ECO:0000313" key="9">
    <source>
        <dbReference type="Proteomes" id="UP000300926"/>
    </source>
</evidence>
<dbReference type="PROSITE" id="PS00676">
    <property type="entry name" value="SIGMA54_INTERACT_2"/>
    <property type="match status" value="1"/>
</dbReference>
<dbReference type="Proteomes" id="UP000300926">
    <property type="component" value="Unassembled WGS sequence"/>
</dbReference>
<dbReference type="FunFam" id="3.40.50.300:FF:000006">
    <property type="entry name" value="DNA-binding transcriptional regulator NtrC"/>
    <property type="match status" value="1"/>
</dbReference>
<dbReference type="GO" id="GO:0006355">
    <property type="term" value="P:regulation of DNA-templated transcription"/>
    <property type="evidence" value="ECO:0007669"/>
    <property type="project" value="InterPro"/>
</dbReference>